<evidence type="ECO:0000313" key="3">
    <source>
        <dbReference type="Proteomes" id="UP000019109"/>
    </source>
</evidence>
<evidence type="ECO:0000256" key="1">
    <source>
        <dbReference type="ARBA" id="ARBA00023125"/>
    </source>
</evidence>
<protein>
    <submittedName>
        <fullName evidence="2">Iron-sulfur cluster regulator IscR</fullName>
    </submittedName>
</protein>
<dbReference type="PANTHER" id="PTHR33221">
    <property type="entry name" value="WINGED HELIX-TURN-HELIX TRANSCRIPTIONAL REGULATOR, RRF2 FAMILY"/>
    <property type="match status" value="1"/>
</dbReference>
<name>W4V749_9FIRM</name>
<dbReference type="GO" id="GO:0003677">
    <property type="term" value="F:DNA binding"/>
    <property type="evidence" value="ECO:0007669"/>
    <property type="project" value="UniProtKB-KW"/>
</dbReference>
<dbReference type="PANTHER" id="PTHR33221:SF5">
    <property type="entry name" value="HTH-TYPE TRANSCRIPTIONAL REGULATOR ISCR"/>
    <property type="match status" value="1"/>
</dbReference>
<comment type="caution">
    <text evidence="2">The sequence shown here is derived from an EMBL/GenBank/DDBJ whole genome shotgun (WGS) entry which is preliminary data.</text>
</comment>
<organism evidence="2 3">
    <name type="scientific">Acetivibrio straminisolvens JCM 21531</name>
    <dbReference type="NCBI Taxonomy" id="1294263"/>
    <lineage>
        <taxon>Bacteria</taxon>
        <taxon>Bacillati</taxon>
        <taxon>Bacillota</taxon>
        <taxon>Clostridia</taxon>
        <taxon>Eubacteriales</taxon>
        <taxon>Oscillospiraceae</taxon>
        <taxon>Acetivibrio</taxon>
    </lineage>
</organism>
<dbReference type="InterPro" id="IPR036390">
    <property type="entry name" value="WH_DNA-bd_sf"/>
</dbReference>
<dbReference type="AlphaFoldDB" id="W4V749"/>
<proteinExistence type="predicted"/>
<dbReference type="Pfam" id="PF02082">
    <property type="entry name" value="Rrf2"/>
    <property type="match status" value="1"/>
</dbReference>
<gene>
    <name evidence="2" type="ORF">JCM21531_2519</name>
</gene>
<dbReference type="InterPro" id="IPR036388">
    <property type="entry name" value="WH-like_DNA-bd_sf"/>
</dbReference>
<dbReference type="EMBL" id="BAVR01000029">
    <property type="protein sequence ID" value="GAE89027.1"/>
    <property type="molecule type" value="Genomic_DNA"/>
</dbReference>
<reference evidence="2" key="1">
    <citation type="journal article" date="2014" name="Genome Announc.">
        <title>Draft Genome Sequence of Clostridium straminisolvens Strain JCM 21531T, Isolated from a Cellulose-Degrading Bacterial Community.</title>
        <authorList>
            <person name="Yuki M."/>
            <person name="Oshima K."/>
            <person name="Suda W."/>
            <person name="Sakamoto M."/>
            <person name="Kitamura K."/>
            <person name="Iida T."/>
            <person name="Hattori M."/>
            <person name="Ohkuma M."/>
        </authorList>
    </citation>
    <scope>NUCLEOTIDE SEQUENCE [LARGE SCALE GENOMIC DNA]</scope>
    <source>
        <strain evidence="2">JCM 21531</strain>
    </source>
</reference>
<sequence>MRLSTKGRYGLKAMLDLALHNDEGPVALKSIAERQGLSENYLEQLFAALKKQAMLQVLEAHRGDIYCPKAPIILQLAQFLEHWRVPLHRLIVL</sequence>
<evidence type="ECO:0000313" key="2">
    <source>
        <dbReference type="EMBL" id="GAE89027.1"/>
    </source>
</evidence>
<dbReference type="Gene3D" id="1.10.10.10">
    <property type="entry name" value="Winged helix-like DNA-binding domain superfamily/Winged helix DNA-binding domain"/>
    <property type="match status" value="1"/>
</dbReference>
<dbReference type="GO" id="GO:0003700">
    <property type="term" value="F:DNA-binding transcription factor activity"/>
    <property type="evidence" value="ECO:0007669"/>
    <property type="project" value="TreeGrafter"/>
</dbReference>
<dbReference type="STRING" id="1294263.JCM21531_2519"/>
<dbReference type="SUPFAM" id="SSF46785">
    <property type="entry name" value="Winged helix' DNA-binding domain"/>
    <property type="match status" value="1"/>
</dbReference>
<dbReference type="Proteomes" id="UP000019109">
    <property type="component" value="Unassembled WGS sequence"/>
</dbReference>
<dbReference type="PROSITE" id="PS51197">
    <property type="entry name" value="HTH_RRF2_2"/>
    <property type="match status" value="1"/>
</dbReference>
<keyword evidence="3" id="KW-1185">Reference proteome</keyword>
<dbReference type="InterPro" id="IPR000944">
    <property type="entry name" value="Tscrpt_reg_Rrf2"/>
</dbReference>
<keyword evidence="1" id="KW-0238">DNA-binding</keyword>
<accession>W4V749</accession>
<dbReference type="GO" id="GO:0005829">
    <property type="term" value="C:cytosol"/>
    <property type="evidence" value="ECO:0007669"/>
    <property type="project" value="TreeGrafter"/>
</dbReference>